<reference evidence="8" key="1">
    <citation type="journal article" date="2020" name="Stud. Mycol.">
        <title>101 Dothideomycetes genomes: a test case for predicting lifestyles and emergence of pathogens.</title>
        <authorList>
            <person name="Haridas S."/>
            <person name="Albert R."/>
            <person name="Binder M."/>
            <person name="Bloem J."/>
            <person name="Labutti K."/>
            <person name="Salamov A."/>
            <person name="Andreopoulos B."/>
            <person name="Baker S."/>
            <person name="Barry K."/>
            <person name="Bills G."/>
            <person name="Bluhm B."/>
            <person name="Cannon C."/>
            <person name="Castanera R."/>
            <person name="Culley D."/>
            <person name="Daum C."/>
            <person name="Ezra D."/>
            <person name="Gonzalez J."/>
            <person name="Henrissat B."/>
            <person name="Kuo A."/>
            <person name="Liang C."/>
            <person name="Lipzen A."/>
            <person name="Lutzoni F."/>
            <person name="Magnuson J."/>
            <person name="Mondo S."/>
            <person name="Nolan M."/>
            <person name="Ohm R."/>
            <person name="Pangilinan J."/>
            <person name="Park H.-J."/>
            <person name="Ramirez L."/>
            <person name="Alfaro M."/>
            <person name="Sun H."/>
            <person name="Tritt A."/>
            <person name="Yoshinaga Y."/>
            <person name="Zwiers L.-H."/>
            <person name="Turgeon B."/>
            <person name="Goodwin S."/>
            <person name="Spatafora J."/>
            <person name="Crous P."/>
            <person name="Grigoriev I."/>
        </authorList>
    </citation>
    <scope>NUCLEOTIDE SEQUENCE</scope>
    <source>
        <strain evidence="8">CBS 473.64</strain>
    </source>
</reference>
<keyword evidence="9" id="KW-1185">Reference proteome</keyword>
<evidence type="ECO:0000256" key="4">
    <source>
        <dbReference type="ARBA" id="ARBA00023136"/>
    </source>
</evidence>
<proteinExistence type="predicted"/>
<dbReference type="PROSITE" id="PS50922">
    <property type="entry name" value="TLC"/>
    <property type="match status" value="1"/>
</dbReference>
<dbReference type="GO" id="GO:0055088">
    <property type="term" value="P:lipid homeostasis"/>
    <property type="evidence" value="ECO:0007669"/>
    <property type="project" value="TreeGrafter"/>
</dbReference>
<evidence type="ECO:0000313" key="9">
    <source>
        <dbReference type="Proteomes" id="UP000799753"/>
    </source>
</evidence>
<feature type="transmembrane region" description="Helical" evidence="6">
    <location>
        <begin position="167"/>
        <end position="188"/>
    </location>
</feature>
<dbReference type="PANTHER" id="PTHR13439:SF0">
    <property type="entry name" value="TOPOISOMERASE I DAMAGE AFFECTED PROTEIN 4"/>
    <property type="match status" value="1"/>
</dbReference>
<evidence type="ECO:0000256" key="6">
    <source>
        <dbReference type="SAM" id="Phobius"/>
    </source>
</evidence>
<dbReference type="InterPro" id="IPR050846">
    <property type="entry name" value="TLCD"/>
</dbReference>
<protein>
    <submittedName>
        <fullName evidence="8">DUF887-domain-containing protein</fullName>
    </submittedName>
</protein>
<feature type="transmembrane region" description="Helical" evidence="6">
    <location>
        <begin position="271"/>
        <end position="294"/>
    </location>
</feature>
<dbReference type="OrthoDB" id="10266980at2759"/>
<comment type="subcellular location">
    <subcellularLocation>
        <location evidence="1">Membrane</location>
        <topology evidence="1">Multi-pass membrane protein</topology>
    </subcellularLocation>
</comment>
<dbReference type="EMBL" id="MU006781">
    <property type="protein sequence ID" value="KAF2642764.1"/>
    <property type="molecule type" value="Genomic_DNA"/>
</dbReference>
<dbReference type="Proteomes" id="UP000799753">
    <property type="component" value="Unassembled WGS sequence"/>
</dbReference>
<feature type="transmembrane region" description="Helical" evidence="6">
    <location>
        <begin position="110"/>
        <end position="129"/>
    </location>
</feature>
<feature type="transmembrane region" description="Helical" evidence="6">
    <location>
        <begin position="72"/>
        <end position="95"/>
    </location>
</feature>
<keyword evidence="3 6" id="KW-1133">Transmembrane helix</keyword>
<feature type="domain" description="TLC" evidence="7">
    <location>
        <begin position="69"/>
        <end position="306"/>
    </location>
</feature>
<sequence length="391" mass="43874">MHDPFPIVPPEWLPRYVQPVAEYLSLQTLPLHIHEVTFAFCLYYGIHQFFAPFISNLLVPRTYASFSSRTRLSWNVHIVSFVQSTLICVLALWVMATDEERKNMDWSERVYGYTGAGGLVQALAGGYFVWDLVITLQNMSVFGPGMLAHAVSALFVFALGFRPFVNFYAPTFILYELSTFFLNIHWFCDKLNMTGSALQLYNGILLLCTFAGCRLGWGSYQSVQVFSDVYRAIIAGDSVLTYADAELGKLSNDTAVDSTSEMMRFAGNRVVPLWLAGCYLLSNLTLNGLNWYWFGKMIETIRKRFDPPLGTRKPEEKELDLVNKEKDKVLVEGTAVNTPPPSLPTTPYANSNGEQNDYMGAVKVAGTGKHLEVAQSEIRKREKTIGSARAA</sequence>
<gene>
    <name evidence="8" type="ORF">P280DRAFT_548191</name>
</gene>
<dbReference type="GO" id="GO:0005783">
    <property type="term" value="C:endoplasmic reticulum"/>
    <property type="evidence" value="ECO:0007669"/>
    <property type="project" value="TreeGrafter"/>
</dbReference>
<evidence type="ECO:0000259" key="7">
    <source>
        <dbReference type="PROSITE" id="PS50922"/>
    </source>
</evidence>
<evidence type="ECO:0000313" key="8">
    <source>
        <dbReference type="EMBL" id="KAF2642764.1"/>
    </source>
</evidence>
<feature type="transmembrane region" description="Helical" evidence="6">
    <location>
        <begin position="200"/>
        <end position="217"/>
    </location>
</feature>
<organism evidence="8 9">
    <name type="scientific">Massarina eburnea CBS 473.64</name>
    <dbReference type="NCBI Taxonomy" id="1395130"/>
    <lineage>
        <taxon>Eukaryota</taxon>
        <taxon>Fungi</taxon>
        <taxon>Dikarya</taxon>
        <taxon>Ascomycota</taxon>
        <taxon>Pezizomycotina</taxon>
        <taxon>Dothideomycetes</taxon>
        <taxon>Pleosporomycetidae</taxon>
        <taxon>Pleosporales</taxon>
        <taxon>Massarineae</taxon>
        <taxon>Massarinaceae</taxon>
        <taxon>Massarina</taxon>
    </lineage>
</organism>
<dbReference type="GO" id="GO:0016020">
    <property type="term" value="C:membrane"/>
    <property type="evidence" value="ECO:0007669"/>
    <property type="project" value="UniProtKB-SubCell"/>
</dbReference>
<dbReference type="Pfam" id="PF03798">
    <property type="entry name" value="TRAM_LAG1_CLN8"/>
    <property type="match status" value="1"/>
</dbReference>
<feature type="transmembrane region" description="Helical" evidence="6">
    <location>
        <begin position="141"/>
        <end position="161"/>
    </location>
</feature>
<evidence type="ECO:0000256" key="3">
    <source>
        <dbReference type="ARBA" id="ARBA00022989"/>
    </source>
</evidence>
<keyword evidence="2 5" id="KW-0812">Transmembrane</keyword>
<dbReference type="InterPro" id="IPR006634">
    <property type="entry name" value="TLC-dom"/>
</dbReference>
<evidence type="ECO:0000256" key="1">
    <source>
        <dbReference type="ARBA" id="ARBA00004141"/>
    </source>
</evidence>
<name>A0A6A6S9B3_9PLEO</name>
<evidence type="ECO:0000256" key="2">
    <source>
        <dbReference type="ARBA" id="ARBA00022692"/>
    </source>
</evidence>
<dbReference type="PANTHER" id="PTHR13439">
    <property type="entry name" value="CT120 PROTEIN"/>
    <property type="match status" value="1"/>
</dbReference>
<keyword evidence="4 5" id="KW-0472">Membrane</keyword>
<dbReference type="SMART" id="SM00724">
    <property type="entry name" value="TLC"/>
    <property type="match status" value="1"/>
</dbReference>
<dbReference type="AlphaFoldDB" id="A0A6A6S9B3"/>
<evidence type="ECO:0000256" key="5">
    <source>
        <dbReference type="PROSITE-ProRule" id="PRU00205"/>
    </source>
</evidence>
<feature type="transmembrane region" description="Helical" evidence="6">
    <location>
        <begin position="36"/>
        <end position="60"/>
    </location>
</feature>
<accession>A0A6A6S9B3</accession>